<feature type="transmembrane region" description="Helical" evidence="1">
    <location>
        <begin position="309"/>
        <end position="331"/>
    </location>
</feature>
<comment type="caution">
    <text evidence="2">The sequence shown here is derived from an EMBL/GenBank/DDBJ whole genome shotgun (WGS) entry which is preliminary data.</text>
</comment>
<feature type="transmembrane region" description="Helical" evidence="1">
    <location>
        <begin position="106"/>
        <end position="126"/>
    </location>
</feature>
<evidence type="ECO:0000256" key="1">
    <source>
        <dbReference type="SAM" id="Phobius"/>
    </source>
</evidence>
<keyword evidence="3" id="KW-1185">Reference proteome</keyword>
<gene>
    <name evidence="2" type="ORF">JVT61DRAFT_6469</name>
</gene>
<feature type="transmembrane region" description="Helical" evidence="1">
    <location>
        <begin position="270"/>
        <end position="289"/>
    </location>
</feature>
<keyword evidence="1" id="KW-0812">Transmembrane</keyword>
<dbReference type="OrthoDB" id="2628419at2759"/>
<accession>A0A8I2YKW9</accession>
<feature type="transmembrane region" description="Helical" evidence="1">
    <location>
        <begin position="241"/>
        <end position="261"/>
    </location>
</feature>
<feature type="transmembrane region" description="Helical" evidence="1">
    <location>
        <begin position="146"/>
        <end position="171"/>
    </location>
</feature>
<dbReference type="EMBL" id="JAGFBS010000022">
    <property type="protein sequence ID" value="KAG6373327.1"/>
    <property type="molecule type" value="Genomic_DNA"/>
</dbReference>
<protein>
    <submittedName>
        <fullName evidence="2">Uncharacterized protein</fullName>
    </submittedName>
</protein>
<dbReference type="Proteomes" id="UP000683000">
    <property type="component" value="Unassembled WGS sequence"/>
</dbReference>
<feature type="transmembrane region" description="Helical" evidence="1">
    <location>
        <begin position="192"/>
        <end position="221"/>
    </location>
</feature>
<keyword evidence="1" id="KW-1133">Transmembrane helix</keyword>
<keyword evidence="1" id="KW-0472">Membrane</keyword>
<name>A0A8I2YKW9_9AGAM</name>
<evidence type="ECO:0000313" key="2">
    <source>
        <dbReference type="EMBL" id="KAG6373327.1"/>
    </source>
</evidence>
<evidence type="ECO:0000313" key="3">
    <source>
        <dbReference type="Proteomes" id="UP000683000"/>
    </source>
</evidence>
<reference evidence="2" key="1">
    <citation type="submission" date="2021-03" db="EMBL/GenBank/DDBJ databases">
        <title>Evolutionary innovations through gain and loss of genes in the ectomycorrhizal Boletales.</title>
        <authorList>
            <person name="Wu G."/>
            <person name="Miyauchi S."/>
            <person name="Morin E."/>
            <person name="Yang Z.-L."/>
            <person name="Xu J."/>
            <person name="Martin F.M."/>
        </authorList>
    </citation>
    <scope>NUCLEOTIDE SEQUENCE</scope>
    <source>
        <strain evidence="2">BR01</strain>
    </source>
</reference>
<organism evidence="2 3">
    <name type="scientific">Boletus reticuloceps</name>
    <dbReference type="NCBI Taxonomy" id="495285"/>
    <lineage>
        <taxon>Eukaryota</taxon>
        <taxon>Fungi</taxon>
        <taxon>Dikarya</taxon>
        <taxon>Basidiomycota</taxon>
        <taxon>Agaricomycotina</taxon>
        <taxon>Agaricomycetes</taxon>
        <taxon>Agaricomycetidae</taxon>
        <taxon>Boletales</taxon>
        <taxon>Boletineae</taxon>
        <taxon>Boletaceae</taxon>
        <taxon>Boletoideae</taxon>
        <taxon>Boletus</taxon>
    </lineage>
</organism>
<proteinExistence type="predicted"/>
<dbReference type="AlphaFoldDB" id="A0A8I2YKW9"/>
<sequence>MISLRAQAHHHANLRMAVFGTSSHKKQRRKHVSACTRESACILCRGSRYEFDQQQTMQGLPTFESEPLHSSPLAAHAISAAATASVVMASMSFPTSRRQTISLVEMLPFASSLCILAALATGSFALQSTASVSAAPDANKSRMYSSAISSIIAAVTPMLALIYFCPLYLLYRHSKRHPKTLNKVSGVRIQQYGPLIYIFLLFCSLAEARSSTLVAVATWLLLQYKYNDNAPDSTTRTGVRFLLFAGCWTTVTSGTYTLFFLDPLWSRRPIASIGTQAVWVLVTWVFWVAGTGVLNKSLPPLFMNNSCQGVVYCGQLQALFALSVLAMLVFAENRVFVMLT</sequence>